<dbReference type="InterPro" id="IPR015943">
    <property type="entry name" value="WD40/YVTN_repeat-like_dom_sf"/>
</dbReference>
<dbReference type="GO" id="GO:0034455">
    <property type="term" value="C:t-UTP complex"/>
    <property type="evidence" value="ECO:0007669"/>
    <property type="project" value="TreeGrafter"/>
</dbReference>
<dbReference type="PANTHER" id="PTHR44163:SF1">
    <property type="entry name" value="U3 SMALL NUCLEOLAR RNA-ASSOCIATED PROTEIN 4 HOMOLOG"/>
    <property type="match status" value="1"/>
</dbReference>
<evidence type="ECO:0000313" key="4">
    <source>
        <dbReference type="Proteomes" id="UP001152607"/>
    </source>
</evidence>
<feature type="compositionally biased region" description="Basic and acidic residues" evidence="2">
    <location>
        <begin position="821"/>
        <end position="832"/>
    </location>
</feature>
<dbReference type="Gene3D" id="2.130.10.10">
    <property type="entry name" value="YVTN repeat-like/Quinoprotein amine dehydrogenase"/>
    <property type="match status" value="3"/>
</dbReference>
<feature type="compositionally biased region" description="Acidic residues" evidence="2">
    <location>
        <begin position="854"/>
        <end position="863"/>
    </location>
</feature>
<dbReference type="Pfam" id="PF00400">
    <property type="entry name" value="WD40"/>
    <property type="match status" value="1"/>
</dbReference>
<evidence type="ECO:0000313" key="3">
    <source>
        <dbReference type="EMBL" id="CAI6335705.1"/>
    </source>
</evidence>
<dbReference type="GO" id="GO:0003723">
    <property type="term" value="F:RNA binding"/>
    <property type="evidence" value="ECO:0007669"/>
    <property type="project" value="TreeGrafter"/>
</dbReference>
<feature type="region of interest" description="Disordered" evidence="2">
    <location>
        <begin position="533"/>
        <end position="556"/>
    </location>
</feature>
<dbReference type="EMBL" id="CAOQHR010000006">
    <property type="protein sequence ID" value="CAI6335705.1"/>
    <property type="molecule type" value="Genomic_DNA"/>
</dbReference>
<dbReference type="InterPro" id="IPR011047">
    <property type="entry name" value="Quinoprotein_ADH-like_sf"/>
</dbReference>
<evidence type="ECO:0000256" key="1">
    <source>
        <dbReference type="PROSITE-ProRule" id="PRU00221"/>
    </source>
</evidence>
<feature type="region of interest" description="Disordered" evidence="2">
    <location>
        <begin position="772"/>
        <end position="889"/>
    </location>
</feature>
<dbReference type="GO" id="GO:0000462">
    <property type="term" value="P:maturation of SSU-rRNA from tricistronic rRNA transcript (SSU-rRNA, 5.8S rRNA, LSU-rRNA)"/>
    <property type="evidence" value="ECO:0007669"/>
    <property type="project" value="InterPro"/>
</dbReference>
<name>A0A9W4XP80_9PLEO</name>
<gene>
    <name evidence="3" type="ORF">PDIGIT_LOCUS8790</name>
</gene>
<reference evidence="3" key="1">
    <citation type="submission" date="2023-01" db="EMBL/GenBank/DDBJ databases">
        <authorList>
            <person name="Van Ghelder C."/>
            <person name="Rancurel C."/>
        </authorList>
    </citation>
    <scope>NUCLEOTIDE SEQUENCE</scope>
    <source>
        <strain evidence="3">CNCM I-4278</strain>
    </source>
</reference>
<dbReference type="Proteomes" id="UP001152607">
    <property type="component" value="Unassembled WGS sequence"/>
</dbReference>
<dbReference type="OrthoDB" id="8883818at2759"/>
<dbReference type="PANTHER" id="PTHR44163">
    <property type="entry name" value="U3 SMALL NUCLEOLAR RNA-ASSOCIATED PROTEIN 4 HOMOLOG"/>
    <property type="match status" value="1"/>
</dbReference>
<dbReference type="SMART" id="SM00320">
    <property type="entry name" value="WD40"/>
    <property type="match status" value="8"/>
</dbReference>
<keyword evidence="1" id="KW-0853">WD repeat</keyword>
<dbReference type="GO" id="GO:0030686">
    <property type="term" value="C:90S preribosome"/>
    <property type="evidence" value="ECO:0007669"/>
    <property type="project" value="InterPro"/>
</dbReference>
<feature type="repeat" description="WD" evidence="1">
    <location>
        <begin position="290"/>
        <end position="321"/>
    </location>
</feature>
<feature type="compositionally biased region" description="Basic residues" evidence="2">
    <location>
        <begin position="789"/>
        <end position="801"/>
    </location>
</feature>
<sequence>MRTLGRQRLEIFKVRLNVCSSACLSNLSTMDIHRSRFVPFPHSAINALAFSHEPRDGEREPECLRLAVGRANGNIEIWNPADGEWLQERVFYGGKDRSVEGLAWTREADTRDKRGVRVPGRLRLFSIGYSSSVTEWDLTTGLPARHSNGNHSEVWCFAAQPAAQNEQTPRKLIAGCADGTLVLLSTEDDDLQFDKFVARSTAKKARALSVAFKDRKIALAGFADSTIRVYDTRNGYVIRNISLGNLGPGGPRETLVWKVKCLANGDFVSGDSNGDICIYDGKNYSQTQRISGHEADVLDLAVSRDGNMIFSGGMDRRTCLYTSNNKAGGGKWTKVSHQRYHDHDVKAMATYDGKKLSILVSGGIDTRPIVLPIRSFGKELSRGLPSLPHSPPLVSAPEARLVVSWWNSEIRVWRVKSQDDGAEKPKVVARLALQGDENIASVAMSRDGRLLAVATAKEVKLFQLVQTRSEDSFNLRIRKLEAHLADGARLIQFTPDGKWLALITASNAVSLSRIIRDEDPSERPRALPKLIRLQRLKRDPQQNPLDGPSGSYSRTISHAEFSDDGSIFAVADLAGYIDTWVTQGHEDPTALEVDVDETSDSVNADNDDDGDSGDDSDDEDSRPERVTFLGQRWIRNPSAHLLPRLDSKPVLLSFQPDPAANAQPEPNGNPAVHPTRQNPHPHSQDIASTEHRLLVVSANNQLNLFDVLAGRLSEWSRRNPPSSYPSAYRHLKSPSKGCLWATQEQQTRLWLYGEAWLFMFDLSRDLPIPDAIAEDASSDPSKSQPSSTNKKRKRDQHHSHKGASGAGDAIPETDIPVTKMRRFEGGGKDVDSVKSTTAEITSRGLRGTSTAAPSDDDDDESSDEYAALTTLRRGTASEKSNGQTIEEQEDKETNLAVVNGDNGDSLEQSRQHWWHTLKYRPILGIVPIGGSGGAAGEDVDMEGGETSSALEVVLVERPAWDLDLPPRFVGAHE</sequence>
<feature type="region of interest" description="Disordered" evidence="2">
    <location>
        <begin position="596"/>
        <end position="623"/>
    </location>
</feature>
<comment type="caution">
    <text evidence="3">The sequence shown here is derived from an EMBL/GenBank/DDBJ whole genome shotgun (WGS) entry which is preliminary data.</text>
</comment>
<evidence type="ECO:0000256" key="2">
    <source>
        <dbReference type="SAM" id="MobiDB-lite"/>
    </source>
</evidence>
<feature type="compositionally biased region" description="Acidic residues" evidence="2">
    <location>
        <begin position="596"/>
        <end position="621"/>
    </location>
</feature>
<feature type="compositionally biased region" description="Low complexity" evidence="2">
    <location>
        <begin position="778"/>
        <end position="787"/>
    </location>
</feature>
<dbReference type="SUPFAM" id="SSF50998">
    <property type="entry name" value="Quinoprotein alcohol dehydrogenase-like"/>
    <property type="match status" value="1"/>
</dbReference>
<feature type="compositionally biased region" description="Polar residues" evidence="2">
    <location>
        <begin position="675"/>
        <end position="686"/>
    </location>
</feature>
<accession>A0A9W4XP80</accession>
<dbReference type="GO" id="GO:0032040">
    <property type="term" value="C:small-subunit processome"/>
    <property type="evidence" value="ECO:0007669"/>
    <property type="project" value="TreeGrafter"/>
</dbReference>
<organism evidence="3 4">
    <name type="scientific">Periconia digitata</name>
    <dbReference type="NCBI Taxonomy" id="1303443"/>
    <lineage>
        <taxon>Eukaryota</taxon>
        <taxon>Fungi</taxon>
        <taxon>Dikarya</taxon>
        <taxon>Ascomycota</taxon>
        <taxon>Pezizomycotina</taxon>
        <taxon>Dothideomycetes</taxon>
        <taxon>Pleosporomycetidae</taxon>
        <taxon>Pleosporales</taxon>
        <taxon>Massarineae</taxon>
        <taxon>Periconiaceae</taxon>
        <taxon>Periconia</taxon>
    </lineage>
</organism>
<dbReference type="InterPro" id="IPR046351">
    <property type="entry name" value="UTP4"/>
</dbReference>
<feature type="region of interest" description="Disordered" evidence="2">
    <location>
        <begin position="652"/>
        <end position="686"/>
    </location>
</feature>
<dbReference type="SUPFAM" id="SSF82171">
    <property type="entry name" value="DPP6 N-terminal domain-like"/>
    <property type="match status" value="1"/>
</dbReference>
<dbReference type="AlphaFoldDB" id="A0A9W4XP80"/>
<protein>
    <submittedName>
        <fullName evidence="3">Uncharacterized protein</fullName>
    </submittedName>
</protein>
<keyword evidence="4" id="KW-1185">Reference proteome</keyword>
<proteinExistence type="predicted"/>
<dbReference type="PROSITE" id="PS50082">
    <property type="entry name" value="WD_REPEATS_2"/>
    <property type="match status" value="1"/>
</dbReference>
<dbReference type="InterPro" id="IPR001680">
    <property type="entry name" value="WD40_rpt"/>
</dbReference>